<evidence type="ECO:0000313" key="1">
    <source>
        <dbReference type="EMBL" id="EZG83738.1"/>
    </source>
</evidence>
<dbReference type="EMBL" id="AFNH02000103">
    <property type="protein sequence ID" value="EZG83738.1"/>
    <property type="molecule type" value="Genomic_DNA"/>
</dbReference>
<dbReference type="GeneID" id="22910780"/>
<name>A0A023BCL4_GRENI</name>
<protein>
    <submittedName>
        <fullName evidence="1">Uncharacterized protein</fullName>
    </submittedName>
</protein>
<dbReference type="Proteomes" id="UP000019763">
    <property type="component" value="Unassembled WGS sequence"/>
</dbReference>
<dbReference type="AlphaFoldDB" id="A0A023BCL4"/>
<gene>
    <name evidence="1" type="ORF">GNI_014090</name>
</gene>
<reference evidence="1" key="1">
    <citation type="submission" date="2013-12" db="EMBL/GenBank/DDBJ databases">
        <authorList>
            <person name="Omoto C.K."/>
            <person name="Sibley D."/>
            <person name="Venepally P."/>
            <person name="Hadjithomas M."/>
            <person name="Karamycheva S."/>
            <person name="Brunk B."/>
            <person name="Roos D."/>
            <person name="Caler E."/>
            <person name="Lorenzi H."/>
        </authorList>
    </citation>
    <scope>NUCLEOTIDE SEQUENCE</scope>
</reference>
<dbReference type="OrthoDB" id="365254at2759"/>
<organism evidence="1 2">
    <name type="scientific">Gregarina niphandrodes</name>
    <name type="common">Septate eugregarine</name>
    <dbReference type="NCBI Taxonomy" id="110365"/>
    <lineage>
        <taxon>Eukaryota</taxon>
        <taxon>Sar</taxon>
        <taxon>Alveolata</taxon>
        <taxon>Apicomplexa</taxon>
        <taxon>Conoidasida</taxon>
        <taxon>Gregarinasina</taxon>
        <taxon>Eugregarinorida</taxon>
        <taxon>Gregarinidae</taxon>
        <taxon>Gregarina</taxon>
    </lineage>
</organism>
<keyword evidence="2" id="KW-1185">Reference proteome</keyword>
<evidence type="ECO:0000313" key="2">
    <source>
        <dbReference type="Proteomes" id="UP000019763"/>
    </source>
</evidence>
<accession>A0A023BCL4</accession>
<sequence>MADNVNQTLHDVVERTRAKILHSLSGILTSARVAPHTHALAQWQTQQFQLRVHVLSLAHSCRTLLSMASDLSVGDVLYNVDERRRKFDEEAAEVKAYLQKIRDMYLISEKMIQTLSAELATQLPPLPNILQPNSGAACGGDQVNGGVQLPVVIDSQPRPLPRSTVVEALANITLPATTAGVSSDRIDQVSTAVIDNNPFLPDIVPRQFDRDCLTTKAVVRTPNNVTTEEAIEWLTVDSQVVMPPQHPVDTYHSRLMLHP</sequence>
<comment type="caution">
    <text evidence="1">The sequence shown here is derived from an EMBL/GenBank/DDBJ whole genome shotgun (WGS) entry which is preliminary data.</text>
</comment>
<proteinExistence type="predicted"/>
<dbReference type="VEuPathDB" id="CryptoDB:GNI_014090"/>
<dbReference type="RefSeq" id="XP_011128916.1">
    <property type="nucleotide sequence ID" value="XM_011130614.1"/>
</dbReference>